<dbReference type="GeneID" id="98147549"/>
<dbReference type="RefSeq" id="XP_070888465.1">
    <property type="nucleotide sequence ID" value="XM_071032477.1"/>
</dbReference>
<gene>
    <name evidence="2" type="ORF">BJX67DRAFT_379039</name>
</gene>
<reference evidence="2 3" key="1">
    <citation type="submission" date="2024-07" db="EMBL/GenBank/DDBJ databases">
        <title>Section-level genome sequencing and comparative genomics of Aspergillus sections Usti and Cavernicolus.</title>
        <authorList>
            <consortium name="Lawrence Berkeley National Laboratory"/>
            <person name="Nybo J.L."/>
            <person name="Vesth T.C."/>
            <person name="Theobald S."/>
            <person name="Frisvad J.C."/>
            <person name="Larsen T.O."/>
            <person name="Kjaerboelling I."/>
            <person name="Rothschild-Mancinelli K."/>
            <person name="Lyhne E.K."/>
            <person name="Kogle M.E."/>
            <person name="Barry K."/>
            <person name="Clum A."/>
            <person name="Na H."/>
            <person name="Ledsgaard L."/>
            <person name="Lin J."/>
            <person name="Lipzen A."/>
            <person name="Kuo A."/>
            <person name="Riley R."/>
            <person name="Mondo S."/>
            <person name="Labutti K."/>
            <person name="Haridas S."/>
            <person name="Pangalinan J."/>
            <person name="Salamov A.A."/>
            <person name="Simmons B.A."/>
            <person name="Magnuson J.K."/>
            <person name="Chen J."/>
            <person name="Drula E."/>
            <person name="Henrissat B."/>
            <person name="Wiebenga A."/>
            <person name="Lubbers R.J."/>
            <person name="Gomes A.C."/>
            <person name="Macurrencykelacurrency M.R."/>
            <person name="Stajich J."/>
            <person name="Grigoriev I.V."/>
            <person name="Mortensen U.H."/>
            <person name="De Vries R.P."/>
            <person name="Baker S.E."/>
            <person name="Andersen M.R."/>
        </authorList>
    </citation>
    <scope>NUCLEOTIDE SEQUENCE [LARGE SCALE GENOMIC DNA]</scope>
    <source>
        <strain evidence="2 3">CBS 449.75</strain>
    </source>
</reference>
<dbReference type="SUPFAM" id="SSF53098">
    <property type="entry name" value="Ribonuclease H-like"/>
    <property type="match status" value="1"/>
</dbReference>
<sequence length="305" mass="35228">MDEEPVFIDTPEGISTFVDYVTLQETRLGDAQPPLYFDIEGERLSRYGKVSLLTVIVYAGKGPERTHIIDIHTLGDRAFSTAGKHGKTLKNILESPQILKVFFDVRNDSDALYAHYGIQLQGIRDVQLMENACRQHTAGRRYISGLSTCIEGIPSRDDKARWRRCKEKGEALWNPQKGGSYSVFNKRPLPSDIVAYCVGDVRYLPMLYFKYRRGTEPWNKLIAEESQRRVSASHSAEYRPDGPERTLSPWSAEQNRQLDLWNAPRDYFSYEPDDDLDDLEYFEYSDDYDNDYEDWTRAPWQGPPS</sequence>
<organism evidence="2 3">
    <name type="scientific">Aspergillus lucknowensis</name>
    <dbReference type="NCBI Taxonomy" id="176173"/>
    <lineage>
        <taxon>Eukaryota</taxon>
        <taxon>Fungi</taxon>
        <taxon>Dikarya</taxon>
        <taxon>Ascomycota</taxon>
        <taxon>Pezizomycotina</taxon>
        <taxon>Eurotiomycetes</taxon>
        <taxon>Eurotiomycetidae</taxon>
        <taxon>Eurotiales</taxon>
        <taxon>Aspergillaceae</taxon>
        <taxon>Aspergillus</taxon>
        <taxon>Aspergillus subgen. Nidulantes</taxon>
    </lineage>
</organism>
<name>A0ABR4LYD5_9EURO</name>
<evidence type="ECO:0000313" key="3">
    <source>
        <dbReference type="Proteomes" id="UP001610432"/>
    </source>
</evidence>
<evidence type="ECO:0000259" key="1">
    <source>
        <dbReference type="Pfam" id="PF01612"/>
    </source>
</evidence>
<dbReference type="EMBL" id="JBFXLQ010000009">
    <property type="protein sequence ID" value="KAL2869486.1"/>
    <property type="molecule type" value="Genomic_DNA"/>
</dbReference>
<keyword evidence="3" id="KW-1185">Reference proteome</keyword>
<dbReference type="PANTHER" id="PTHR43040">
    <property type="entry name" value="RIBONUCLEASE D"/>
    <property type="match status" value="1"/>
</dbReference>
<dbReference type="Proteomes" id="UP001610432">
    <property type="component" value="Unassembled WGS sequence"/>
</dbReference>
<dbReference type="Pfam" id="PF01612">
    <property type="entry name" value="DNA_pol_A_exo1"/>
    <property type="match status" value="1"/>
</dbReference>
<dbReference type="InterPro" id="IPR036397">
    <property type="entry name" value="RNaseH_sf"/>
</dbReference>
<dbReference type="PANTHER" id="PTHR43040:SF1">
    <property type="entry name" value="RIBONUCLEASE D"/>
    <property type="match status" value="1"/>
</dbReference>
<dbReference type="InterPro" id="IPR012337">
    <property type="entry name" value="RNaseH-like_sf"/>
</dbReference>
<dbReference type="Gene3D" id="3.30.420.10">
    <property type="entry name" value="Ribonuclease H-like superfamily/Ribonuclease H"/>
    <property type="match status" value="1"/>
</dbReference>
<accession>A0ABR4LYD5</accession>
<dbReference type="InterPro" id="IPR002562">
    <property type="entry name" value="3'-5'_exonuclease_dom"/>
</dbReference>
<evidence type="ECO:0000313" key="2">
    <source>
        <dbReference type="EMBL" id="KAL2869486.1"/>
    </source>
</evidence>
<protein>
    <submittedName>
        <fullName evidence="2">Ribonuclease H-like domain-containing protein</fullName>
    </submittedName>
</protein>
<feature type="domain" description="3'-5' exonuclease" evidence="1">
    <location>
        <begin position="32"/>
        <end position="208"/>
    </location>
</feature>
<proteinExistence type="predicted"/>
<comment type="caution">
    <text evidence="2">The sequence shown here is derived from an EMBL/GenBank/DDBJ whole genome shotgun (WGS) entry which is preliminary data.</text>
</comment>